<evidence type="ECO:0000259" key="1">
    <source>
        <dbReference type="Pfam" id="PF06568"/>
    </source>
</evidence>
<feature type="domain" description="YjiS-like" evidence="1">
    <location>
        <begin position="33"/>
        <end position="57"/>
    </location>
</feature>
<evidence type="ECO:0000313" key="3">
    <source>
        <dbReference type="Proteomes" id="UP000192491"/>
    </source>
</evidence>
<comment type="caution">
    <text evidence="2">The sequence shown here is derived from an EMBL/GenBank/DDBJ whole genome shotgun (WGS) entry which is preliminary data.</text>
</comment>
<dbReference type="EMBL" id="MTEJ01000424">
    <property type="protein sequence ID" value="OQX03186.1"/>
    <property type="molecule type" value="Genomic_DNA"/>
</dbReference>
<name>A0A1Y1QDD2_9GAMM</name>
<accession>A0A1Y1QDD2</accession>
<proteinExistence type="predicted"/>
<evidence type="ECO:0000313" key="2">
    <source>
        <dbReference type="EMBL" id="OQX03186.1"/>
    </source>
</evidence>
<protein>
    <recommendedName>
        <fullName evidence="1">YjiS-like domain-containing protein</fullName>
    </recommendedName>
</protein>
<sequence length="68" mass="7628">MKNIINIVTDLFHVTSPAANSDDVDNVSEFEIRRAIRQLEALSDRDLSDMGLARSDIKHAVRYGRKAA</sequence>
<organism evidence="2 3">
    <name type="scientific">Thiothrix lacustris</name>
    <dbReference type="NCBI Taxonomy" id="525917"/>
    <lineage>
        <taxon>Bacteria</taxon>
        <taxon>Pseudomonadati</taxon>
        <taxon>Pseudomonadota</taxon>
        <taxon>Gammaproteobacteria</taxon>
        <taxon>Thiotrichales</taxon>
        <taxon>Thiotrichaceae</taxon>
        <taxon>Thiothrix</taxon>
    </lineage>
</organism>
<gene>
    <name evidence="2" type="ORF">BWK73_40395</name>
</gene>
<dbReference type="Pfam" id="PF06568">
    <property type="entry name" value="YjiS-like"/>
    <property type="match status" value="1"/>
</dbReference>
<dbReference type="InterPro" id="IPR009506">
    <property type="entry name" value="YjiS-like"/>
</dbReference>
<dbReference type="AlphaFoldDB" id="A0A1Y1QDD2"/>
<dbReference type="Proteomes" id="UP000192491">
    <property type="component" value="Unassembled WGS sequence"/>
</dbReference>
<reference evidence="2 3" key="1">
    <citation type="submission" date="2017-01" db="EMBL/GenBank/DDBJ databases">
        <title>Novel large sulfur bacteria in the metagenomes of groundwater-fed chemosynthetic microbial mats in the Lake Huron basin.</title>
        <authorList>
            <person name="Sharrar A.M."/>
            <person name="Flood B.E."/>
            <person name="Bailey J.V."/>
            <person name="Jones D.S."/>
            <person name="Biddanda B."/>
            <person name="Ruberg S.A."/>
            <person name="Marcus D.N."/>
            <person name="Dick G.J."/>
        </authorList>
    </citation>
    <scope>NUCLEOTIDE SEQUENCE [LARGE SCALE GENOMIC DNA]</scope>
    <source>
        <strain evidence="2">A8</strain>
    </source>
</reference>